<evidence type="ECO:0000256" key="4">
    <source>
        <dbReference type="ARBA" id="ARBA00022917"/>
    </source>
</evidence>
<feature type="region of interest" description="Disordered" evidence="7">
    <location>
        <begin position="545"/>
        <end position="593"/>
    </location>
</feature>
<feature type="region of interest" description="Disordered" evidence="7">
    <location>
        <begin position="1484"/>
        <end position="1528"/>
    </location>
</feature>
<feature type="region of interest" description="Disordered" evidence="7">
    <location>
        <begin position="906"/>
        <end position="961"/>
    </location>
</feature>
<dbReference type="InterPro" id="IPR003891">
    <property type="entry name" value="Initiation_fac_eIF4g_MI"/>
</dbReference>
<feature type="compositionally biased region" description="Basic and acidic residues" evidence="7">
    <location>
        <begin position="391"/>
        <end position="407"/>
    </location>
</feature>
<feature type="region of interest" description="Disordered" evidence="7">
    <location>
        <begin position="369"/>
        <end position="430"/>
    </location>
</feature>
<dbReference type="PANTHER" id="PTHR23253:SF9">
    <property type="entry name" value="EUKARYOTIC TRANSLATION INITIATION FACTOR 4 GAMMA 2"/>
    <property type="match status" value="1"/>
</dbReference>
<feature type="compositionally biased region" description="Polar residues" evidence="7">
    <location>
        <begin position="1505"/>
        <end position="1523"/>
    </location>
</feature>
<dbReference type="FunFam" id="1.25.40.180:FF:000024">
    <property type="entry name" value="Eukaryotic translation initiation factor 4G"/>
    <property type="match status" value="1"/>
</dbReference>
<reference evidence="9 10" key="1">
    <citation type="submission" date="2021-09" db="EMBL/GenBank/DDBJ databases">
        <title>Genomic insights and catalytic innovation underlie evolution of tropane alkaloids biosynthesis.</title>
        <authorList>
            <person name="Wang Y.-J."/>
            <person name="Tian T."/>
            <person name="Huang J.-P."/>
            <person name="Huang S.-X."/>
        </authorList>
    </citation>
    <scope>NUCLEOTIDE SEQUENCE [LARGE SCALE GENOMIC DNA]</scope>
    <source>
        <strain evidence="9">KIB-2018</strain>
        <tissue evidence="9">Leaf</tissue>
    </source>
</reference>
<dbReference type="InterPro" id="IPR003890">
    <property type="entry name" value="MIF4G-like_typ-3"/>
</dbReference>
<feature type="compositionally biased region" description="Basic and acidic residues" evidence="7">
    <location>
        <begin position="1488"/>
        <end position="1504"/>
    </location>
</feature>
<organism evidence="9 10">
    <name type="scientific">Erythroxylum novogranatense</name>
    <dbReference type="NCBI Taxonomy" id="1862640"/>
    <lineage>
        <taxon>Eukaryota</taxon>
        <taxon>Viridiplantae</taxon>
        <taxon>Streptophyta</taxon>
        <taxon>Embryophyta</taxon>
        <taxon>Tracheophyta</taxon>
        <taxon>Spermatophyta</taxon>
        <taxon>Magnoliopsida</taxon>
        <taxon>eudicotyledons</taxon>
        <taxon>Gunneridae</taxon>
        <taxon>Pentapetalae</taxon>
        <taxon>rosids</taxon>
        <taxon>fabids</taxon>
        <taxon>Malpighiales</taxon>
        <taxon>Erythroxylaceae</taxon>
        <taxon>Erythroxylum</taxon>
    </lineage>
</organism>
<feature type="compositionally biased region" description="Polar residues" evidence="7">
    <location>
        <begin position="688"/>
        <end position="699"/>
    </location>
</feature>
<feature type="region of interest" description="Disordered" evidence="7">
    <location>
        <begin position="674"/>
        <end position="699"/>
    </location>
</feature>
<evidence type="ECO:0000256" key="3">
    <source>
        <dbReference type="ARBA" id="ARBA00022845"/>
    </source>
</evidence>
<keyword evidence="3" id="KW-0810">Translation regulation</keyword>
<dbReference type="FunFam" id="1.25.40.180:FF:000034">
    <property type="entry name" value="Eukaryotic translation initiation factor 4G"/>
    <property type="match status" value="1"/>
</dbReference>
<accession>A0AAV8UGW0</accession>
<feature type="region of interest" description="Disordered" evidence="7">
    <location>
        <begin position="1351"/>
        <end position="1376"/>
    </location>
</feature>
<feature type="region of interest" description="Disordered" evidence="7">
    <location>
        <begin position="455"/>
        <end position="514"/>
    </location>
</feature>
<feature type="compositionally biased region" description="Polar residues" evidence="7">
    <location>
        <begin position="477"/>
        <end position="509"/>
    </location>
</feature>
<feature type="region of interest" description="Disordered" evidence="7">
    <location>
        <begin position="189"/>
        <end position="250"/>
    </location>
</feature>
<dbReference type="GO" id="GO:0003743">
    <property type="term" value="F:translation initiation factor activity"/>
    <property type="evidence" value="ECO:0007669"/>
    <property type="project" value="UniProtKB-KW"/>
</dbReference>
<feature type="compositionally biased region" description="Basic and acidic residues" evidence="7">
    <location>
        <begin position="199"/>
        <end position="212"/>
    </location>
</feature>
<feature type="region of interest" description="Disordered" evidence="7">
    <location>
        <begin position="257"/>
        <end position="276"/>
    </location>
</feature>
<dbReference type="GO" id="GO:0006417">
    <property type="term" value="P:regulation of translation"/>
    <property type="evidence" value="ECO:0007669"/>
    <property type="project" value="UniProtKB-KW"/>
</dbReference>
<feature type="compositionally biased region" description="Gly residues" evidence="7">
    <location>
        <begin position="29"/>
        <end position="40"/>
    </location>
</feature>
<evidence type="ECO:0000256" key="6">
    <source>
        <dbReference type="ARBA" id="ARBA00075135"/>
    </source>
</evidence>
<feature type="domain" description="MI" evidence="8">
    <location>
        <begin position="1718"/>
        <end position="1842"/>
    </location>
</feature>
<feature type="compositionally biased region" description="Polar residues" evidence="7">
    <location>
        <begin position="408"/>
        <end position="430"/>
    </location>
</feature>
<gene>
    <name evidence="9" type="ORF">K2173_024933</name>
</gene>
<dbReference type="PANTHER" id="PTHR23253">
    <property type="entry name" value="EUKARYOTIC TRANSLATION INITIATION FACTOR 4 GAMMA"/>
    <property type="match status" value="1"/>
</dbReference>
<evidence type="ECO:0000256" key="5">
    <source>
        <dbReference type="ARBA" id="ARBA00067320"/>
    </source>
</evidence>
<dbReference type="InterPro" id="IPR016024">
    <property type="entry name" value="ARM-type_fold"/>
</dbReference>
<keyword evidence="4" id="KW-0648">Protein biosynthesis</keyword>
<keyword evidence="10" id="KW-1185">Reference proteome</keyword>
<dbReference type="SUPFAM" id="SSF48371">
    <property type="entry name" value="ARM repeat"/>
    <property type="match status" value="2"/>
</dbReference>
<name>A0AAV8UGW0_9ROSI</name>
<feature type="region of interest" description="Disordered" evidence="7">
    <location>
        <begin position="1"/>
        <end position="167"/>
    </location>
</feature>
<feature type="compositionally biased region" description="Polar residues" evidence="7">
    <location>
        <begin position="130"/>
        <end position="157"/>
    </location>
</feature>
<protein>
    <recommendedName>
        <fullName evidence="5">Eukaryotic translation initiation factor 4G</fullName>
    </recommendedName>
    <alternativeName>
        <fullName evidence="6">Protein synthesis initiation factor 4G</fullName>
    </alternativeName>
</protein>
<evidence type="ECO:0000313" key="9">
    <source>
        <dbReference type="EMBL" id="KAJ8900293.1"/>
    </source>
</evidence>
<dbReference type="EMBL" id="JAIWQS010000008">
    <property type="protein sequence ID" value="KAJ8900293.1"/>
    <property type="molecule type" value="Genomic_DNA"/>
</dbReference>
<evidence type="ECO:0000256" key="7">
    <source>
        <dbReference type="SAM" id="MobiDB-lite"/>
    </source>
</evidence>
<dbReference type="GO" id="GO:0016281">
    <property type="term" value="C:eukaryotic translation initiation factor 4F complex"/>
    <property type="evidence" value="ECO:0007669"/>
    <property type="project" value="TreeGrafter"/>
</dbReference>
<evidence type="ECO:0000256" key="2">
    <source>
        <dbReference type="ARBA" id="ARBA00022540"/>
    </source>
</evidence>
<dbReference type="PROSITE" id="PS51366">
    <property type="entry name" value="MI"/>
    <property type="match status" value="1"/>
</dbReference>
<dbReference type="SMART" id="SM00543">
    <property type="entry name" value="MIF4G"/>
    <property type="match status" value="1"/>
</dbReference>
<feature type="compositionally biased region" description="Polar residues" evidence="7">
    <location>
        <begin position="53"/>
        <end position="92"/>
    </location>
</feature>
<evidence type="ECO:0000256" key="1">
    <source>
        <dbReference type="ARBA" id="ARBA00005775"/>
    </source>
</evidence>
<comment type="caution">
    <text evidence="9">The sequence shown here is derived from an EMBL/GenBank/DDBJ whole genome shotgun (WGS) entry which is preliminary data.</text>
</comment>
<sequence>MSFNQFRSDNRKSGRPASFNQQRSSSGAYGKGGGGGGGGPAPSPSSSPSLSSNRSFKNSTNARGGQPRVNSPSVNFSDSTNPSATRNSQNGAHVQPPLQGGVSDAPVGIGVSHPADSPSNHRITRAVPKSPTSRPTTMNSDNPGQSAPVSSNTTGPKTPTKAPEDAAKGFAFQFGSLSPGFMNVMQIPARTNSAPPNLDEQKRDQARHETHRSAPPLATAIPKPQIPKKDVNSADQSNSGETHPVSKVKKDTQISAAQPLTQNQKPPVHSIPMAPMQMPYHQPPASVHFGGPNPQIQSHGVSAPSLQMPMHVTLPNAPQMQQPMFVQSLQPHPMQPQGIIHPGQSLGYTTPMAPQIGPQLGNLGIGITSQYPQQQGGKYGGPRKTPTVKITDPKTHEELRLDKRTDTYGDSASSGLRSHSNLPPHSQPISSFAHSHPVNYYANSYNASNLFYPPPSSQSISTNQMPPNSQPPRFNYPVSQGPQTLTNPSLNSKSGNKSGALTHGASDSANTEHARDVHSSFSSISSGTVQVTVRPAAGFVLDKVAEPKSSNSSSAPEKDVSHKLPQPYGGSISCPQKDAETFSEPTKPGSETLLSKLPLSTKQSLENIDSMISNSILSASTVQSDDLLPDMHNAGDRKRETVIMSNSIKDQKKTDEKGYNSYQHQVQVIGQSTSISSQPSHNYKHGISSDSGGSETVEMRTTPSGVICQGLTEPIRESVSVVSDSTHGVSDALISTSNNAEDHFTGTPSQTSGVGGIVSCPNSDLRDKIDDSSPLEQSPHEASLIGRQRQIELSEGSNLGDISVGFGLAQRMLRSADAVKQMEEEPASTDSAVGNEVQSLEIGKDGLGEPVSCHVENDRGLDKVDVATSLDSDSRHARKPLDNQTLISDVSSSKIDIIGSEEVSVTKSNVDRHGDSVPSPKITESTSAHDQGGVENTVGGSASHAVSFKDKPIERTRSKSTNSKVRWREILQKADAAGTTSDLYMAYKGPEEKKENTISTEVAVNTSTASVPADSLQVKSAINAKDQNKVEPDDWEDAADMSTPKLETLEIADDDHGGLMQTEKDGNANSVKKYSRDFLLKFAEQCVDFPEGFEIKSDIAEALISGNVDCDSHPSPGRAMDKSNSGARMDQRVGSMLDDDRWKKPAGPFGTGRGLHLDVPYGASVGFRPGQGGNFGVPRNPRAQSPVPYMGGILNGPMQSISSQGGMQRNGPDADRWQRASNVMQRGLIPSPQTPLQTMHKAEKKYEVGKVTDGEQAKQRQLKSILNKLTPQNFETLFEQVKAVNIDNESTLTGVIDQIFDKALMEPTFCELYANFCCELAVELPDFRKDNEKITFKGLLLNKCQEEFERGDREQEEANRADEEGEIKQSAEEREEKRIKARRRMLGNIRLIGELYKKKMLTDRIMHECINKLLSQYQDPDEEDVEALCKLMSTIGDMIDRPKAKDHMNAYFERITMMSNNMKLSSRVRFMLKDAIDLRKNNWKQRRKVEGPKKIKEVHRDAAQERQQQASRLARNPSTNASTRRVPMDLVTRGSNMLSSPNAQMGGFRAVPTQAPGFGTQDIRVEERQAYESRALQIPLRQRGDDSITLGPQGGLARGMSIRGPPAMVSTNIADFSSGPGDFKRTSAGLNGFSNVSERPMYNSREDPIPRHVPDRFSGGAAHDHLGSQDRSLIHGNRDVRNINHGFDRPLATSPPARAQGPASTQNISSEKVWPEERLREMSMAAIKEYYSARNDKEVLFCIKDLNSPSFYPSMVSLWMNDSFERKDLERDLLAKLLVKLTLSHDGVLTSLQLTKGFESVLSTLEDAVNDAPKAAEYLGRIFARTIIEKVVSLEKVGQLLYEGGEEPGRLLEVGLAGDVLGSTLDAIKAEKGECVLNEIRNASSLRLEDFRPPDSYRSRMLEHYI</sequence>
<evidence type="ECO:0000259" key="8">
    <source>
        <dbReference type="PROSITE" id="PS51366"/>
    </source>
</evidence>
<comment type="similarity">
    <text evidence="1">Belongs to the eukaryotic initiation factor 4G family.</text>
</comment>
<dbReference type="Pfam" id="PF02854">
    <property type="entry name" value="MIF4G"/>
    <property type="match status" value="1"/>
</dbReference>
<evidence type="ECO:0000313" key="10">
    <source>
        <dbReference type="Proteomes" id="UP001159364"/>
    </source>
</evidence>
<dbReference type="Gene3D" id="1.25.40.180">
    <property type="match status" value="2"/>
</dbReference>
<feature type="region of interest" description="Disordered" evidence="7">
    <location>
        <begin position="1684"/>
        <end position="1710"/>
    </location>
</feature>
<dbReference type="Pfam" id="PF02847">
    <property type="entry name" value="MA3"/>
    <property type="match status" value="1"/>
</dbReference>
<feature type="compositionally biased region" description="Basic and acidic residues" evidence="7">
    <location>
        <begin position="947"/>
        <end position="957"/>
    </location>
</feature>
<keyword evidence="2" id="KW-0396">Initiation factor</keyword>
<proteinExistence type="inferred from homology"/>
<dbReference type="SMART" id="SM00544">
    <property type="entry name" value="MA3"/>
    <property type="match status" value="1"/>
</dbReference>
<dbReference type="Proteomes" id="UP001159364">
    <property type="component" value="Linkage Group LG08"/>
</dbReference>
<feature type="compositionally biased region" description="Polar residues" evidence="7">
    <location>
        <begin position="457"/>
        <end position="467"/>
    </location>
</feature>
<dbReference type="GO" id="GO:0003729">
    <property type="term" value="F:mRNA binding"/>
    <property type="evidence" value="ECO:0007669"/>
    <property type="project" value="TreeGrafter"/>
</dbReference>